<dbReference type="Proteomes" id="UP000811609">
    <property type="component" value="Chromosome 4"/>
</dbReference>
<sequence>MLTCLVGEKAEKNEPELSYSFSSFSLRNYKHGAQFCPSVKIGKMSSHQSSINQQLHKNREREYKGKVPTTHYPLPIQISLYCNTNQKIKRVIISIICNSVGEITISTTRPTMYLKEN</sequence>
<proteinExistence type="predicted"/>
<organism evidence="2 3">
    <name type="scientific">Carya illinoinensis</name>
    <name type="common">Pecan</name>
    <dbReference type="NCBI Taxonomy" id="32201"/>
    <lineage>
        <taxon>Eukaryota</taxon>
        <taxon>Viridiplantae</taxon>
        <taxon>Streptophyta</taxon>
        <taxon>Embryophyta</taxon>
        <taxon>Tracheophyta</taxon>
        <taxon>Spermatophyta</taxon>
        <taxon>Magnoliopsida</taxon>
        <taxon>eudicotyledons</taxon>
        <taxon>Gunneridae</taxon>
        <taxon>Pentapetalae</taxon>
        <taxon>rosids</taxon>
        <taxon>fabids</taxon>
        <taxon>Fagales</taxon>
        <taxon>Juglandaceae</taxon>
        <taxon>Carya</taxon>
    </lineage>
</organism>
<reference evidence="2" key="1">
    <citation type="submission" date="2020-12" db="EMBL/GenBank/DDBJ databases">
        <title>WGS assembly of Carya illinoinensis cv. Pawnee.</title>
        <authorList>
            <person name="Platts A."/>
            <person name="Shu S."/>
            <person name="Wright S."/>
            <person name="Barry K."/>
            <person name="Edger P."/>
            <person name="Pires J.C."/>
            <person name="Schmutz J."/>
        </authorList>
    </citation>
    <scope>NUCLEOTIDE SEQUENCE</scope>
    <source>
        <tissue evidence="2">Leaf</tissue>
    </source>
</reference>
<feature type="region of interest" description="Disordered" evidence="1">
    <location>
        <begin position="47"/>
        <end position="66"/>
    </location>
</feature>
<protein>
    <submittedName>
        <fullName evidence="2">Uncharacterized protein</fullName>
    </submittedName>
</protein>
<accession>A0A8T1QSA6</accession>
<dbReference type="EMBL" id="CM031812">
    <property type="protein sequence ID" value="KAG6657083.1"/>
    <property type="molecule type" value="Genomic_DNA"/>
</dbReference>
<keyword evidence="3" id="KW-1185">Reference proteome</keyword>
<name>A0A8T1QSA6_CARIL</name>
<gene>
    <name evidence="2" type="ORF">CIPAW_04G065500</name>
</gene>
<evidence type="ECO:0000313" key="2">
    <source>
        <dbReference type="EMBL" id="KAG6657083.1"/>
    </source>
</evidence>
<dbReference type="AlphaFoldDB" id="A0A8T1QSA6"/>
<comment type="caution">
    <text evidence="2">The sequence shown here is derived from an EMBL/GenBank/DDBJ whole genome shotgun (WGS) entry which is preliminary data.</text>
</comment>
<evidence type="ECO:0000256" key="1">
    <source>
        <dbReference type="SAM" id="MobiDB-lite"/>
    </source>
</evidence>
<evidence type="ECO:0000313" key="3">
    <source>
        <dbReference type="Proteomes" id="UP000811609"/>
    </source>
</evidence>